<reference evidence="10" key="1">
    <citation type="journal article" date="2014" name="Front. Microbiol.">
        <title>High frequency of phylogenetically diverse reductive dehalogenase-homologous genes in deep subseafloor sedimentary metagenomes.</title>
        <authorList>
            <person name="Kawai M."/>
            <person name="Futagami T."/>
            <person name="Toyoda A."/>
            <person name="Takaki Y."/>
            <person name="Nishi S."/>
            <person name="Hori S."/>
            <person name="Arai W."/>
            <person name="Tsubouchi T."/>
            <person name="Morono Y."/>
            <person name="Uchiyama I."/>
            <person name="Ito T."/>
            <person name="Fujiyama A."/>
            <person name="Inagaki F."/>
            <person name="Takami H."/>
        </authorList>
    </citation>
    <scope>NUCLEOTIDE SEQUENCE</scope>
    <source>
        <strain evidence="10">Expedition CK06-06</strain>
    </source>
</reference>
<dbReference type="GO" id="GO:0016020">
    <property type="term" value="C:membrane"/>
    <property type="evidence" value="ECO:0007669"/>
    <property type="project" value="UniProtKB-SubCell"/>
</dbReference>
<feature type="transmembrane region" description="Helical" evidence="9">
    <location>
        <begin position="72"/>
        <end position="94"/>
    </location>
</feature>
<dbReference type="EMBL" id="BARS01041644">
    <property type="protein sequence ID" value="GAG34495.1"/>
    <property type="molecule type" value="Genomic_DNA"/>
</dbReference>
<organism evidence="10">
    <name type="scientific">marine sediment metagenome</name>
    <dbReference type="NCBI Taxonomy" id="412755"/>
    <lineage>
        <taxon>unclassified sequences</taxon>
        <taxon>metagenomes</taxon>
        <taxon>ecological metagenomes</taxon>
    </lineage>
</organism>
<dbReference type="InterPro" id="IPR002208">
    <property type="entry name" value="SecY/SEC61-alpha"/>
</dbReference>
<evidence type="ECO:0000256" key="5">
    <source>
        <dbReference type="ARBA" id="ARBA00022927"/>
    </source>
</evidence>
<dbReference type="Gene3D" id="1.10.3370.10">
    <property type="entry name" value="SecY subunit domain"/>
    <property type="match status" value="1"/>
</dbReference>
<dbReference type="InterPro" id="IPR030659">
    <property type="entry name" value="SecY_CS"/>
</dbReference>
<proteinExistence type="inferred from homology"/>
<comment type="subcellular location">
    <subcellularLocation>
        <location evidence="1">Membrane</location>
        <topology evidence="1">Multi-pass membrane protein</topology>
    </subcellularLocation>
</comment>
<evidence type="ECO:0000256" key="2">
    <source>
        <dbReference type="ARBA" id="ARBA00005751"/>
    </source>
</evidence>
<evidence type="ECO:0000256" key="6">
    <source>
        <dbReference type="ARBA" id="ARBA00022989"/>
    </source>
</evidence>
<evidence type="ECO:0000256" key="8">
    <source>
        <dbReference type="ARBA" id="ARBA00023136"/>
    </source>
</evidence>
<dbReference type="PANTHER" id="PTHR10906">
    <property type="entry name" value="SECY/SEC61-ALPHA FAMILY MEMBER"/>
    <property type="match status" value="1"/>
</dbReference>
<name>X0WV28_9ZZZZ</name>
<dbReference type="PRINTS" id="PR00303">
    <property type="entry name" value="SECYTRNLCASE"/>
</dbReference>
<evidence type="ECO:0008006" key="11">
    <source>
        <dbReference type="Google" id="ProtNLM"/>
    </source>
</evidence>
<dbReference type="InterPro" id="IPR023201">
    <property type="entry name" value="SecY_dom_sf"/>
</dbReference>
<keyword evidence="7" id="KW-0811">Translocation</keyword>
<gene>
    <name evidence="10" type="ORF">S01H1_63304</name>
</gene>
<keyword evidence="4 9" id="KW-0812">Transmembrane</keyword>
<comment type="similarity">
    <text evidence="2">Belongs to the SecY/SEC61-alpha family.</text>
</comment>
<keyword evidence="8 9" id="KW-0472">Membrane</keyword>
<keyword evidence="3" id="KW-0813">Transport</keyword>
<accession>X0WV28</accession>
<evidence type="ECO:0000256" key="1">
    <source>
        <dbReference type="ARBA" id="ARBA00004141"/>
    </source>
</evidence>
<dbReference type="PROSITE" id="PS00755">
    <property type="entry name" value="SECY_1"/>
    <property type="match status" value="1"/>
</dbReference>
<feature type="non-terminal residue" evidence="10">
    <location>
        <position position="97"/>
    </location>
</feature>
<dbReference type="GO" id="GO:0015031">
    <property type="term" value="P:protein transport"/>
    <property type="evidence" value="ECO:0007669"/>
    <property type="project" value="UniProtKB-KW"/>
</dbReference>
<evidence type="ECO:0000256" key="3">
    <source>
        <dbReference type="ARBA" id="ARBA00022448"/>
    </source>
</evidence>
<keyword evidence="5" id="KW-0653">Protein transport</keyword>
<sequence length="97" mass="10856">MILGKFQNVFKIPELRYRILFTLAMFLVFRLGSFIPVPGVNMEALLRSNIFQTGAFGLMNIFAGGALRRMSVFALGIMPYISASIIMQLLTVAIPRL</sequence>
<dbReference type="SUPFAM" id="SSF103491">
    <property type="entry name" value="Preprotein translocase SecY subunit"/>
    <property type="match status" value="1"/>
</dbReference>
<comment type="caution">
    <text evidence="10">The sequence shown here is derived from an EMBL/GenBank/DDBJ whole genome shotgun (WGS) entry which is preliminary data.</text>
</comment>
<feature type="transmembrane region" description="Helical" evidence="9">
    <location>
        <begin position="20"/>
        <end position="37"/>
    </location>
</feature>
<evidence type="ECO:0000256" key="7">
    <source>
        <dbReference type="ARBA" id="ARBA00023010"/>
    </source>
</evidence>
<dbReference type="AlphaFoldDB" id="X0WV28"/>
<evidence type="ECO:0000313" key="10">
    <source>
        <dbReference type="EMBL" id="GAG34495.1"/>
    </source>
</evidence>
<keyword evidence="6 9" id="KW-1133">Transmembrane helix</keyword>
<evidence type="ECO:0000256" key="9">
    <source>
        <dbReference type="SAM" id="Phobius"/>
    </source>
</evidence>
<evidence type="ECO:0000256" key="4">
    <source>
        <dbReference type="ARBA" id="ARBA00022692"/>
    </source>
</evidence>
<dbReference type="Pfam" id="PF00344">
    <property type="entry name" value="SecY"/>
    <property type="match status" value="1"/>
</dbReference>
<feature type="transmembrane region" description="Helical" evidence="9">
    <location>
        <begin position="49"/>
        <end position="67"/>
    </location>
</feature>
<protein>
    <recommendedName>
        <fullName evidence="11">Preprotein translocase subunit SecY</fullName>
    </recommendedName>
</protein>